<keyword evidence="3" id="KW-0964">Secreted</keyword>
<name>A0A090KZ66_STRRB</name>
<dbReference type="InterPro" id="IPR001534">
    <property type="entry name" value="Transthyretin-like"/>
</dbReference>
<reference evidence="6" key="2">
    <citation type="submission" date="2014-09" db="EMBL/GenBank/DDBJ databases">
        <authorList>
            <person name="Martin A.A."/>
        </authorList>
    </citation>
    <scope>NUCLEOTIDE SEQUENCE</scope>
    <source>
        <strain evidence="6">ED321</strain>
    </source>
</reference>
<proteinExistence type="inferred from homology"/>
<dbReference type="EMBL" id="LN609399">
    <property type="protein sequence ID" value="CEF60529.1"/>
    <property type="molecule type" value="Genomic_DNA"/>
</dbReference>
<dbReference type="CTD" id="36385342"/>
<reference evidence="5" key="1">
    <citation type="submission" date="2014-09" db="EMBL/GenBank/DDBJ databases">
        <authorList>
            <person name="Aslett A.Martin."/>
        </authorList>
    </citation>
    <scope>NUCLEOTIDE SEQUENCE</scope>
    <source>
        <strain evidence="5">ED321 Heterogonic</strain>
    </source>
</reference>
<evidence type="ECO:0000313" key="8">
    <source>
        <dbReference type="WormBase" id="SRAE_X000226600"/>
    </source>
</evidence>
<dbReference type="GO" id="GO:0009986">
    <property type="term" value="C:cell surface"/>
    <property type="evidence" value="ECO:0007669"/>
    <property type="project" value="InterPro"/>
</dbReference>
<dbReference type="AlphaFoldDB" id="A0A090KZ66"/>
<keyword evidence="6" id="KW-1185">Reference proteome</keyword>
<evidence type="ECO:0000256" key="2">
    <source>
        <dbReference type="ARBA" id="ARBA00010112"/>
    </source>
</evidence>
<keyword evidence="4" id="KW-0732">Signal</keyword>
<dbReference type="RefSeq" id="XP_024499738.1">
    <property type="nucleotide sequence ID" value="XM_024645457.1"/>
</dbReference>
<dbReference type="Pfam" id="PF01060">
    <property type="entry name" value="TTR-52"/>
    <property type="match status" value="1"/>
</dbReference>
<evidence type="ECO:0000256" key="3">
    <source>
        <dbReference type="ARBA" id="ARBA00022525"/>
    </source>
</evidence>
<dbReference type="GeneID" id="36385342"/>
<dbReference type="WormBase" id="SRAE_X000226600">
    <property type="protein sequence ID" value="SRP02035"/>
    <property type="gene ID" value="WBGene00267848"/>
</dbReference>
<gene>
    <name evidence="5 7 8" type="ORF">SRAE_X000226600</name>
</gene>
<accession>A0A090KZ66</accession>
<comment type="similarity">
    <text evidence="2">Belongs to the nematode transthyretin-like family.</text>
</comment>
<protein>
    <submittedName>
        <fullName evidence="5 7">Transthyretin-like family-containing protein</fullName>
    </submittedName>
</protein>
<reference evidence="7" key="3">
    <citation type="submission" date="2020-12" db="UniProtKB">
        <authorList>
            <consortium name="WormBaseParasite"/>
        </authorList>
    </citation>
    <scope>IDENTIFICATION</scope>
</reference>
<dbReference type="Gene3D" id="2.60.40.3330">
    <property type="match status" value="1"/>
</dbReference>
<evidence type="ECO:0000313" key="5">
    <source>
        <dbReference type="EMBL" id="CEF60529.1"/>
    </source>
</evidence>
<comment type="subcellular location">
    <subcellularLocation>
        <location evidence="1">Secreted</location>
    </subcellularLocation>
</comment>
<dbReference type="Proteomes" id="UP000035682">
    <property type="component" value="Unplaced"/>
</dbReference>
<dbReference type="InterPro" id="IPR038479">
    <property type="entry name" value="Transthyretin-like_sf"/>
</dbReference>
<dbReference type="WBParaSite" id="SRAE_X000226600.1">
    <property type="protein sequence ID" value="SRAE_X000226600.1"/>
    <property type="gene ID" value="WBGene00267848"/>
</dbReference>
<evidence type="ECO:0000256" key="4">
    <source>
        <dbReference type="ARBA" id="ARBA00022729"/>
    </source>
</evidence>
<sequence length="93" mass="10967">MGKVKKFVNGQFIVYGQAKELFKIVPFLYIYHQCVYDSHNCIMRITKYIPSRYVASDNNCFNAYDLGYIELSKSYYPQKLICNTSIKKSKKEK</sequence>
<evidence type="ECO:0000313" key="7">
    <source>
        <dbReference type="WBParaSite" id="SRAE_X000226600.1"/>
    </source>
</evidence>
<evidence type="ECO:0000256" key="1">
    <source>
        <dbReference type="ARBA" id="ARBA00004613"/>
    </source>
</evidence>
<dbReference type="GO" id="GO:0005576">
    <property type="term" value="C:extracellular region"/>
    <property type="evidence" value="ECO:0007669"/>
    <property type="project" value="UniProtKB-SubCell"/>
</dbReference>
<evidence type="ECO:0000313" key="6">
    <source>
        <dbReference type="Proteomes" id="UP000035682"/>
    </source>
</evidence>
<dbReference type="OrthoDB" id="5826894at2759"/>
<organism evidence="5">
    <name type="scientific">Strongyloides ratti</name>
    <name type="common">Parasitic roundworm</name>
    <dbReference type="NCBI Taxonomy" id="34506"/>
    <lineage>
        <taxon>Eukaryota</taxon>
        <taxon>Metazoa</taxon>
        <taxon>Ecdysozoa</taxon>
        <taxon>Nematoda</taxon>
        <taxon>Chromadorea</taxon>
        <taxon>Rhabditida</taxon>
        <taxon>Tylenchina</taxon>
        <taxon>Panagrolaimomorpha</taxon>
        <taxon>Strongyloidoidea</taxon>
        <taxon>Strongyloididae</taxon>
        <taxon>Strongyloides</taxon>
    </lineage>
</organism>